<dbReference type="InterPro" id="IPR003832">
    <property type="entry name" value="DUF212"/>
</dbReference>
<organism evidence="2 3">
    <name type="scientific">Fusibacter bizertensis</name>
    <dbReference type="NCBI Taxonomy" id="1488331"/>
    <lineage>
        <taxon>Bacteria</taxon>
        <taxon>Bacillati</taxon>
        <taxon>Bacillota</taxon>
        <taxon>Clostridia</taxon>
        <taxon>Eubacteriales</taxon>
        <taxon>Eubacteriales Family XII. Incertae Sedis</taxon>
        <taxon>Fusibacter</taxon>
    </lineage>
</organism>
<feature type="transmembrane region" description="Helical" evidence="1">
    <location>
        <begin position="74"/>
        <end position="90"/>
    </location>
</feature>
<evidence type="ECO:0000313" key="2">
    <source>
        <dbReference type="EMBL" id="MDH8677077.1"/>
    </source>
</evidence>
<dbReference type="Proteomes" id="UP001158045">
    <property type="component" value="Unassembled WGS sequence"/>
</dbReference>
<protein>
    <submittedName>
        <fullName evidence="2">Divergent PAP2 family protein</fullName>
    </submittedName>
</protein>
<keyword evidence="1" id="KW-1133">Transmembrane helix</keyword>
<reference evidence="2 3" key="1">
    <citation type="submission" date="2023-04" db="EMBL/GenBank/DDBJ databases">
        <title>Fusibacter bizertensis strain WBS, isolated from littoral bottom sediments of the Arctic seas - biochemical and genomic analysis.</title>
        <authorList>
            <person name="Brioukhanov A.L."/>
        </authorList>
    </citation>
    <scope>NUCLEOTIDE SEQUENCE [LARGE SCALE GENOMIC DNA]</scope>
    <source>
        <strain evidence="2 3">WBS</strain>
    </source>
</reference>
<dbReference type="EMBL" id="JARYZI010000001">
    <property type="protein sequence ID" value="MDH8677077.1"/>
    <property type="molecule type" value="Genomic_DNA"/>
</dbReference>
<proteinExistence type="predicted"/>
<sequence length="148" mass="16199">MGDFFNEFTNNRIFLAAAVAWTTAQVFKVILTYLVDKELKLERMHGSGGMPSAHTATIVSASTAIGIVEGWSSSIYALSLIMAFIVMYDASGVRRSVGKQAQLLNSIILDLYKNKHFEEEKLKELIGHKPTEVVVGAILGIIIANIIV</sequence>
<name>A0ABT6N9H4_9FIRM</name>
<evidence type="ECO:0000256" key="1">
    <source>
        <dbReference type="SAM" id="Phobius"/>
    </source>
</evidence>
<dbReference type="PANTHER" id="PTHR31446:SF2">
    <property type="entry name" value="ACID PHOSPHATASE_VANADIUM-DEPENDENT HALOPEROXIDASE-RELATED PROTEIN"/>
    <property type="match status" value="1"/>
</dbReference>
<comment type="caution">
    <text evidence="2">The sequence shown here is derived from an EMBL/GenBank/DDBJ whole genome shotgun (WGS) entry which is preliminary data.</text>
</comment>
<dbReference type="PANTHER" id="PTHR31446">
    <property type="entry name" value="ACID PHOSPHATASE/VANADIUM-DEPENDENT HALOPEROXIDASE-RELATED PROTEIN"/>
    <property type="match status" value="1"/>
</dbReference>
<keyword evidence="1" id="KW-0812">Transmembrane</keyword>
<evidence type="ECO:0000313" key="3">
    <source>
        <dbReference type="Proteomes" id="UP001158045"/>
    </source>
</evidence>
<keyword evidence="3" id="KW-1185">Reference proteome</keyword>
<dbReference type="RefSeq" id="WP_281092873.1">
    <property type="nucleotide sequence ID" value="NZ_JARYZI010000001.1"/>
</dbReference>
<accession>A0ABT6N9H4</accession>
<keyword evidence="1" id="KW-0472">Membrane</keyword>
<gene>
    <name evidence="2" type="ORF">QE109_02895</name>
</gene>
<dbReference type="Pfam" id="PF02681">
    <property type="entry name" value="DUF212"/>
    <property type="match status" value="1"/>
</dbReference>
<feature type="transmembrane region" description="Helical" evidence="1">
    <location>
        <begin position="12"/>
        <end position="35"/>
    </location>
</feature>